<proteinExistence type="predicted"/>
<dbReference type="Pfam" id="PF06722">
    <property type="entry name" value="EryCIII-like_C"/>
    <property type="match status" value="1"/>
</dbReference>
<dbReference type="EC" id="2.4.1.-" evidence="3"/>
<feature type="domain" description="Glycosyltransferase family 28 N-terminal" evidence="1">
    <location>
        <begin position="3"/>
        <end position="130"/>
    </location>
</feature>
<name>A0A7Y9PGR1_9BACT</name>
<keyword evidence="4" id="KW-1185">Reference proteome</keyword>
<dbReference type="InterPro" id="IPR004276">
    <property type="entry name" value="GlycoTrans_28_N"/>
</dbReference>
<dbReference type="GO" id="GO:0033072">
    <property type="term" value="P:vancomycin biosynthetic process"/>
    <property type="evidence" value="ECO:0007669"/>
    <property type="project" value="UniProtKB-ARBA"/>
</dbReference>
<dbReference type="AlphaFoldDB" id="A0A7Y9PGR1"/>
<evidence type="ECO:0000313" key="3">
    <source>
        <dbReference type="EMBL" id="NYF79595.1"/>
    </source>
</evidence>
<dbReference type="Proteomes" id="UP000589520">
    <property type="component" value="Unassembled WGS sequence"/>
</dbReference>
<protein>
    <submittedName>
        <fullName evidence="3">Rhamnosyltransferase subunit B</fullName>
        <ecNumber evidence="3">2.4.1.-</ecNumber>
    </submittedName>
</protein>
<evidence type="ECO:0000259" key="1">
    <source>
        <dbReference type="Pfam" id="PF03033"/>
    </source>
</evidence>
<evidence type="ECO:0000259" key="2">
    <source>
        <dbReference type="Pfam" id="PF06722"/>
    </source>
</evidence>
<dbReference type="InterPro" id="IPR010610">
    <property type="entry name" value="EryCIII-like_C"/>
</dbReference>
<sequence length="426" mass="46863">MHIIVVALGSVGDVHPLLGLSRTFARHGHKVTFCANSIFADAAERCGLRHLPMGTVEEYYADINNPAMWNPRSSLKELWQPLSTRIRPMYDLLLKEIDEDTVIAAHPWAIGARLLQEQYGVPLVTLNVSPAIFFSAKKPPVLKQLPVPGYMPYPVRAALLWAFERGVLDRVCGPDINGLRAELGLPPVKRIMCRWLSSPQGVLALFPAWFAEPQSDWPPNVTLAGFPLFDEADFREIDPELQEFLASGEKPVVFTLGSTLADGFSYYSAAAEALQELGLRGVFIARAETVLPKFPPSILVRSYIPLSKLLPHVRALVHHGGIGTASQAFVAGIPQLVKPHAMDQFDNASNIERLGCGFELKEEKGFDIYPSLKRLLESETIQQNCITVQSRMVSGETAGLKALSVIEAVAKSAVRKLPAELTLTNQ</sequence>
<dbReference type="Gene3D" id="3.40.50.2000">
    <property type="entry name" value="Glycogen Phosphorylase B"/>
    <property type="match status" value="2"/>
</dbReference>
<dbReference type="PANTHER" id="PTHR48050">
    <property type="entry name" value="STEROL 3-BETA-GLUCOSYLTRANSFERASE"/>
    <property type="match status" value="1"/>
</dbReference>
<keyword evidence="3" id="KW-0328">Glycosyltransferase</keyword>
<dbReference type="GO" id="GO:0005975">
    <property type="term" value="P:carbohydrate metabolic process"/>
    <property type="evidence" value="ECO:0007669"/>
    <property type="project" value="InterPro"/>
</dbReference>
<keyword evidence="3" id="KW-0808">Transferase</keyword>
<dbReference type="GO" id="GO:0016758">
    <property type="term" value="F:hexosyltransferase activity"/>
    <property type="evidence" value="ECO:0007669"/>
    <property type="project" value="InterPro"/>
</dbReference>
<dbReference type="RefSeq" id="WP_179490363.1">
    <property type="nucleotide sequence ID" value="NZ_JACCCW010000002.1"/>
</dbReference>
<dbReference type="InterPro" id="IPR002213">
    <property type="entry name" value="UDP_glucos_trans"/>
</dbReference>
<dbReference type="Pfam" id="PF03033">
    <property type="entry name" value="Glyco_transf_28"/>
    <property type="match status" value="1"/>
</dbReference>
<dbReference type="SUPFAM" id="SSF53756">
    <property type="entry name" value="UDP-Glycosyltransferase/glycogen phosphorylase"/>
    <property type="match status" value="1"/>
</dbReference>
<evidence type="ECO:0000313" key="4">
    <source>
        <dbReference type="Proteomes" id="UP000589520"/>
    </source>
</evidence>
<dbReference type="InterPro" id="IPR050426">
    <property type="entry name" value="Glycosyltransferase_28"/>
</dbReference>
<feature type="domain" description="Erythromycin biosynthesis protein CIII-like C-terminal" evidence="2">
    <location>
        <begin position="285"/>
        <end position="394"/>
    </location>
</feature>
<dbReference type="GO" id="GO:0008194">
    <property type="term" value="F:UDP-glycosyltransferase activity"/>
    <property type="evidence" value="ECO:0007669"/>
    <property type="project" value="InterPro"/>
</dbReference>
<dbReference type="EMBL" id="JACCCW010000002">
    <property type="protein sequence ID" value="NYF79595.1"/>
    <property type="molecule type" value="Genomic_DNA"/>
</dbReference>
<dbReference type="CDD" id="cd03784">
    <property type="entry name" value="GT1_Gtf-like"/>
    <property type="match status" value="1"/>
</dbReference>
<accession>A0A7Y9PGR1</accession>
<dbReference type="PANTHER" id="PTHR48050:SF13">
    <property type="entry name" value="STEROL 3-BETA-GLUCOSYLTRANSFERASE UGT80A2"/>
    <property type="match status" value="1"/>
</dbReference>
<reference evidence="3 4" key="1">
    <citation type="submission" date="2020-07" db="EMBL/GenBank/DDBJ databases">
        <title>Genomic Encyclopedia of Type Strains, Phase IV (KMG-V): Genome sequencing to study the core and pangenomes of soil and plant-associated prokaryotes.</title>
        <authorList>
            <person name="Whitman W."/>
        </authorList>
    </citation>
    <scope>NUCLEOTIDE SEQUENCE [LARGE SCALE GENOMIC DNA]</scope>
    <source>
        <strain evidence="3 4">X4EP2</strain>
    </source>
</reference>
<comment type="caution">
    <text evidence="3">The sequence shown here is derived from an EMBL/GenBank/DDBJ whole genome shotgun (WGS) entry which is preliminary data.</text>
</comment>
<gene>
    <name evidence="3" type="ORF">HDF17_001915</name>
</gene>
<organism evidence="3 4">
    <name type="scientific">Granulicella arctica</name>
    <dbReference type="NCBI Taxonomy" id="940613"/>
    <lineage>
        <taxon>Bacteria</taxon>
        <taxon>Pseudomonadati</taxon>
        <taxon>Acidobacteriota</taxon>
        <taxon>Terriglobia</taxon>
        <taxon>Terriglobales</taxon>
        <taxon>Acidobacteriaceae</taxon>
        <taxon>Granulicella</taxon>
    </lineage>
</organism>